<feature type="compositionally biased region" description="Basic and acidic residues" evidence="1">
    <location>
        <begin position="72"/>
        <end position="86"/>
    </location>
</feature>
<accession>A0A6J4HAC5</accession>
<feature type="non-terminal residue" evidence="2">
    <location>
        <position position="1"/>
    </location>
</feature>
<evidence type="ECO:0000313" key="2">
    <source>
        <dbReference type="EMBL" id="CAA9218080.1"/>
    </source>
</evidence>
<dbReference type="EMBL" id="CADCTP010000031">
    <property type="protein sequence ID" value="CAA9218080.1"/>
    <property type="molecule type" value="Genomic_DNA"/>
</dbReference>
<gene>
    <name evidence="2" type="ORF">AVDCRST_MAG41-363</name>
</gene>
<feature type="compositionally biased region" description="Basic residues" evidence="1">
    <location>
        <begin position="35"/>
        <end position="56"/>
    </location>
</feature>
<organism evidence="2">
    <name type="scientific">uncultured Mycobacteriales bacterium</name>
    <dbReference type="NCBI Taxonomy" id="581187"/>
    <lineage>
        <taxon>Bacteria</taxon>
        <taxon>Bacillati</taxon>
        <taxon>Actinomycetota</taxon>
        <taxon>Actinomycetes</taxon>
        <taxon>Mycobacteriales</taxon>
        <taxon>environmental samples</taxon>
    </lineage>
</organism>
<protein>
    <submittedName>
        <fullName evidence="2">Uncharacterized protein</fullName>
    </submittedName>
</protein>
<feature type="non-terminal residue" evidence="2">
    <location>
        <position position="103"/>
    </location>
</feature>
<evidence type="ECO:0000256" key="1">
    <source>
        <dbReference type="SAM" id="MobiDB-lite"/>
    </source>
</evidence>
<reference evidence="2" key="1">
    <citation type="submission" date="2020-02" db="EMBL/GenBank/DDBJ databases">
        <authorList>
            <person name="Meier V. D."/>
        </authorList>
    </citation>
    <scope>NUCLEOTIDE SEQUENCE</scope>
    <source>
        <strain evidence="2">AVDCRST_MAG41</strain>
    </source>
</reference>
<name>A0A6J4HAC5_9ACTN</name>
<proteinExistence type="predicted"/>
<feature type="region of interest" description="Disordered" evidence="1">
    <location>
        <begin position="1"/>
        <end position="103"/>
    </location>
</feature>
<dbReference type="AlphaFoldDB" id="A0A6J4HAC5"/>
<sequence>VEPDGPPQLRPRGLGECPGAVQRQRGPPRRADRPARRRRPHRDGGLHRRGRLRRVRGQGAALAHRGHRGPHDHRDPAGLARPERRVRPAGHAAGAGRRRRHRV</sequence>